<sequence length="469" mass="54662">MCPQLRQQCRDIVIEENLIERETQAGLIIFGNCPTDKNFKIVKLYVYLPETQANDKKHVLVLFPSIEKGVAYRMKLVCDEAQSLYFACFAMPENTTWTVRVQWRDLQLLPEISSRSCAYFVELKNSQGLGSFFSNLFAKQKSPYVYIVQHLMESIHDEESFQFALSAIRDMDTVLQAQIDDLQSLLKEKIQQFDKGTSIFESVYQFVFLCERMGDQRRQWLSPWQLFLAVQSIVKIANCATNTWVYSILLSDLKNNINGQSAGNHPKAEHFNMFVLIPCFNLLTRTSTRETKQSMLPRFRFQHIQKVEQMDQKCMDVIETDLKLRQVVGDNVKLFAEEQLIHVLNSCKDDTLSEAMLEFLIDNSLMTANSWKRMWSINNTICWNVIYGVYKHHIEKWSPFVAHLCKNNALQDEQVRKALFKGFNEKLFQAALIKSEDDFLLFIGFIVQNKSAMYSILTLYPFLSLCLFF</sequence>
<organism evidence="1 2">
    <name type="scientific">Reticulomyxa filosa</name>
    <dbReference type="NCBI Taxonomy" id="46433"/>
    <lineage>
        <taxon>Eukaryota</taxon>
        <taxon>Sar</taxon>
        <taxon>Rhizaria</taxon>
        <taxon>Retaria</taxon>
        <taxon>Foraminifera</taxon>
        <taxon>Monothalamids</taxon>
        <taxon>Reticulomyxidae</taxon>
        <taxon>Reticulomyxa</taxon>
    </lineage>
</organism>
<proteinExistence type="predicted"/>
<evidence type="ECO:0000313" key="1">
    <source>
        <dbReference type="EMBL" id="ETO11206.1"/>
    </source>
</evidence>
<dbReference type="AlphaFoldDB" id="X6MC00"/>
<comment type="caution">
    <text evidence="1">The sequence shown here is derived from an EMBL/GenBank/DDBJ whole genome shotgun (WGS) entry which is preliminary data.</text>
</comment>
<gene>
    <name evidence="1" type="ORF">RFI_26170</name>
</gene>
<reference evidence="1 2" key="1">
    <citation type="journal article" date="2013" name="Curr. Biol.">
        <title>The Genome of the Foraminiferan Reticulomyxa filosa.</title>
        <authorList>
            <person name="Glockner G."/>
            <person name="Hulsmann N."/>
            <person name="Schleicher M."/>
            <person name="Noegel A.A."/>
            <person name="Eichinger L."/>
            <person name="Gallinger C."/>
            <person name="Pawlowski J."/>
            <person name="Sierra R."/>
            <person name="Euteneuer U."/>
            <person name="Pillet L."/>
            <person name="Moustafa A."/>
            <person name="Platzer M."/>
            <person name="Groth M."/>
            <person name="Szafranski K."/>
            <person name="Schliwa M."/>
        </authorList>
    </citation>
    <scope>NUCLEOTIDE SEQUENCE [LARGE SCALE GENOMIC DNA]</scope>
</reference>
<dbReference type="EMBL" id="ASPP01022657">
    <property type="protein sequence ID" value="ETO11206.1"/>
    <property type="molecule type" value="Genomic_DNA"/>
</dbReference>
<keyword evidence="2" id="KW-1185">Reference proteome</keyword>
<protein>
    <submittedName>
        <fullName evidence="1">Uncharacterized protein</fullName>
    </submittedName>
</protein>
<accession>X6MC00</accession>
<name>X6MC00_RETFI</name>
<evidence type="ECO:0000313" key="2">
    <source>
        <dbReference type="Proteomes" id="UP000023152"/>
    </source>
</evidence>
<dbReference type="Proteomes" id="UP000023152">
    <property type="component" value="Unassembled WGS sequence"/>
</dbReference>